<dbReference type="Gene3D" id="3.40.50.1240">
    <property type="entry name" value="Phosphoglycerate mutase-like"/>
    <property type="match status" value="1"/>
</dbReference>
<keyword evidence="2" id="KW-1185">Reference proteome</keyword>
<evidence type="ECO:0008006" key="3">
    <source>
        <dbReference type="Google" id="ProtNLM"/>
    </source>
</evidence>
<dbReference type="KEGG" id="ege:EM595_0618"/>
<dbReference type="Pfam" id="PF00300">
    <property type="entry name" value="His_Phos_1"/>
    <property type="match status" value="1"/>
</dbReference>
<protein>
    <recommendedName>
        <fullName evidence="3">Phosphoglycerate mutase</fullName>
    </recommendedName>
</protein>
<dbReference type="SUPFAM" id="SSF53254">
    <property type="entry name" value="Phosphoglycerate mutase-like"/>
    <property type="match status" value="1"/>
</dbReference>
<proteinExistence type="predicted"/>
<dbReference type="RefSeq" id="WP_067427771.1">
    <property type="nucleotide sequence ID" value="NZ_CP072598.1"/>
</dbReference>
<dbReference type="InterPro" id="IPR029033">
    <property type="entry name" value="His_PPase_superfam"/>
</dbReference>
<dbReference type="PATRIC" id="fig|1619313.3.peg.644"/>
<dbReference type="OrthoDB" id="9156506at2"/>
<dbReference type="AlphaFoldDB" id="A0A0U5L2X5"/>
<evidence type="ECO:0000313" key="1">
    <source>
        <dbReference type="EMBL" id="CUU22855.1"/>
    </source>
</evidence>
<evidence type="ECO:0000313" key="2">
    <source>
        <dbReference type="Proteomes" id="UP000059419"/>
    </source>
</evidence>
<reference evidence="2" key="1">
    <citation type="submission" date="2015-11" db="EMBL/GenBank/DDBJ databases">
        <authorList>
            <person name="Blom J."/>
        </authorList>
    </citation>
    <scope>NUCLEOTIDE SEQUENCE [LARGE SCALE GENOMIC DNA]</scope>
</reference>
<gene>
    <name evidence="1" type="ORF">EM595_0618</name>
</gene>
<dbReference type="Proteomes" id="UP000059419">
    <property type="component" value="Chromosome 1"/>
</dbReference>
<dbReference type="EMBL" id="LN907827">
    <property type="protein sequence ID" value="CUU22855.1"/>
    <property type="molecule type" value="Genomic_DNA"/>
</dbReference>
<organism evidence="1 2">
    <name type="scientific">Duffyella gerundensis</name>
    <dbReference type="NCBI Taxonomy" id="1619313"/>
    <lineage>
        <taxon>Bacteria</taxon>
        <taxon>Pseudomonadati</taxon>
        <taxon>Pseudomonadota</taxon>
        <taxon>Gammaproteobacteria</taxon>
        <taxon>Enterobacterales</taxon>
        <taxon>Erwiniaceae</taxon>
        <taxon>Duffyella</taxon>
    </lineage>
</organism>
<dbReference type="STRING" id="1619313.EM595_0618"/>
<dbReference type="InterPro" id="IPR013078">
    <property type="entry name" value="His_Pase_superF_clade-1"/>
</dbReference>
<sequence>MAIILMRHGKPDRQSSSRLTALAMAEWCEQYDLSLVCDLPPARSEMIARQADYVIVSSLPRAQSSLEKLQMQPQEISPLFAEVDLPIIAFPRWRLPPFLWLSVLRALWFCGVSGSVESYRDASQRAHQAADRLIERSHSGTVLLVGHGIMNKMIARELRRRGWQAEKHASSRHWSTAIYNQPFI</sequence>
<accession>A0A0U5L2X5</accession>
<name>A0A0U5L2X5_9GAMM</name>